<keyword evidence="1" id="KW-0863">Zinc-finger</keyword>
<keyword evidence="1" id="KW-0479">Metal-binding</keyword>
<accession>A0A1A8GUC7</accession>
<sequence length="831" mass="92434">MATFDLQSFVEAPSLRLLERAQKAGLQEVAAHFDLVVPKKLSTVELRKFVVDYLEAQGILPPQSETEPRPPSPPVTSDKDMKPEKSSPGSQSPDQSPPTSPLSHTRLKLRLARLQIEADERALDRRLRHELDLKKLDAEMQLKMLEVELRNKQPVPATVWTSPPEHDDPDASHAGVRLDPSTPTSPPLRPTFDVSKCISLLPHFKETEVDGYFNAFERIAGTLQWPGEVWSLLLTCKLTGKALQVVSALSPTDGACYEKVKSAVLTAYELVPEAYRQRFRFERPQVDQSYVEYAHRKAVLFDKWCSASHVSSFEELKELILIEELKRHLPERIVLYLNEQKVTSFSDAALLADEFSLTHRVRETHSETNRVFKSRVRTSPNAGNEKPECFYCHKSGHVIRDCYSLKMKNRRTGNSPNKGRPEIACCVKANANAEKPNPSYQPFISEGFVSLPGSDSNTKIVILRDTGASQTLIKRNVLSFSDSSQAGYSVLLQGIEMGTISAEMHHVTLTCPLVSGDFVVGVLDELPTKGVDVILGNDAAGGLVVPLPELTMQPLVHAAAGPLPACVLTRAQARKDREITLRGSVLHPLMSDGDSVDDDSAVVNPPVFVNFPISYNALVADQKAEKTLQTYFSLTTDDAKSSTGKARVVPARSELTGRLGVNEACDSLLRLVSFVFLILLFTNLQLNLARCELGFATNTLFLGPQTVSRFFFLAGVCCVVADGLDHPVSCFTRKFYILLQRAFFTPTRETLDLIWSFQLVFRFCMQPFHHSLFFRSLSADLPPPLVPCKPPLRKLGAPTSTNSRLESATQEGDRQHDGRYAIPMLHRLRLP</sequence>
<dbReference type="EMBL" id="HAEC01006511">
    <property type="protein sequence ID" value="SBQ74649.1"/>
    <property type="molecule type" value="Transcribed_RNA"/>
</dbReference>
<feature type="region of interest" description="Disordered" evidence="2">
    <location>
        <begin position="60"/>
        <end position="106"/>
    </location>
</feature>
<feature type="region of interest" description="Disordered" evidence="2">
    <location>
        <begin position="794"/>
        <end position="814"/>
    </location>
</feature>
<dbReference type="Pfam" id="PF02023">
    <property type="entry name" value="SCAN"/>
    <property type="match status" value="1"/>
</dbReference>
<proteinExistence type="predicted"/>
<keyword evidence="1" id="KW-0862">Zinc</keyword>
<dbReference type="PANTHER" id="PTHR46888:SF13">
    <property type="entry name" value="RIBONUCLEASE H"/>
    <property type="match status" value="1"/>
</dbReference>
<evidence type="ECO:0000259" key="3">
    <source>
        <dbReference type="PROSITE" id="PS50158"/>
    </source>
</evidence>
<dbReference type="PROSITE" id="PS50158">
    <property type="entry name" value="ZF_CCHC"/>
    <property type="match status" value="1"/>
</dbReference>
<reference evidence="4" key="1">
    <citation type="submission" date="2016-05" db="EMBL/GenBank/DDBJ databases">
        <authorList>
            <person name="Lavstsen T."/>
            <person name="Jespersen J.S."/>
        </authorList>
    </citation>
    <scope>NUCLEOTIDE SEQUENCE</scope>
    <source>
        <tissue evidence="4">Brain</tissue>
    </source>
</reference>
<evidence type="ECO:0000256" key="1">
    <source>
        <dbReference type="PROSITE-ProRule" id="PRU00047"/>
    </source>
</evidence>
<reference evidence="4" key="2">
    <citation type="submission" date="2016-06" db="EMBL/GenBank/DDBJ databases">
        <title>The genome of a short-lived fish provides insights into sex chromosome evolution and the genetic control of aging.</title>
        <authorList>
            <person name="Reichwald K."/>
            <person name="Felder M."/>
            <person name="Petzold A."/>
            <person name="Koch P."/>
            <person name="Groth M."/>
            <person name="Platzer M."/>
        </authorList>
    </citation>
    <scope>NUCLEOTIDE SEQUENCE</scope>
    <source>
        <tissue evidence="4">Brain</tissue>
    </source>
</reference>
<dbReference type="InterPro" id="IPR003309">
    <property type="entry name" value="SCAN_dom"/>
</dbReference>
<dbReference type="AlphaFoldDB" id="A0A1A8GUC7"/>
<dbReference type="PANTHER" id="PTHR46888">
    <property type="entry name" value="ZINC KNUCKLE DOMAINCONTAINING PROTEIN-RELATED"/>
    <property type="match status" value="1"/>
</dbReference>
<protein>
    <recommendedName>
        <fullName evidence="3">CCHC-type domain-containing protein</fullName>
    </recommendedName>
</protein>
<dbReference type="InterPro" id="IPR036875">
    <property type="entry name" value="Znf_CCHC_sf"/>
</dbReference>
<feature type="compositionally biased region" description="Polar residues" evidence="2">
    <location>
        <begin position="798"/>
        <end position="810"/>
    </location>
</feature>
<name>A0A1A8GUC7_9TELE</name>
<dbReference type="Gene3D" id="4.10.60.10">
    <property type="entry name" value="Zinc finger, CCHC-type"/>
    <property type="match status" value="1"/>
</dbReference>
<dbReference type="Gene3D" id="1.10.4020.10">
    <property type="entry name" value="DNA breaking-rejoining enzymes"/>
    <property type="match status" value="1"/>
</dbReference>
<dbReference type="SMART" id="SM00343">
    <property type="entry name" value="ZnF_C2HC"/>
    <property type="match status" value="1"/>
</dbReference>
<evidence type="ECO:0000313" key="4">
    <source>
        <dbReference type="EMBL" id="SBQ74649.1"/>
    </source>
</evidence>
<organism evidence="4">
    <name type="scientific">Nothobranchius korthausae</name>
    <dbReference type="NCBI Taxonomy" id="1143690"/>
    <lineage>
        <taxon>Eukaryota</taxon>
        <taxon>Metazoa</taxon>
        <taxon>Chordata</taxon>
        <taxon>Craniata</taxon>
        <taxon>Vertebrata</taxon>
        <taxon>Euteleostomi</taxon>
        <taxon>Actinopterygii</taxon>
        <taxon>Neopterygii</taxon>
        <taxon>Teleostei</taxon>
        <taxon>Neoteleostei</taxon>
        <taxon>Acanthomorphata</taxon>
        <taxon>Ovalentaria</taxon>
        <taxon>Atherinomorphae</taxon>
        <taxon>Cyprinodontiformes</taxon>
        <taxon>Nothobranchiidae</taxon>
        <taxon>Nothobranchius</taxon>
    </lineage>
</organism>
<dbReference type="InterPro" id="IPR001878">
    <property type="entry name" value="Znf_CCHC"/>
</dbReference>
<dbReference type="InterPro" id="IPR038269">
    <property type="entry name" value="SCAN_sf"/>
</dbReference>
<gene>
    <name evidence="4" type="primary">Nfu_g_1_025480</name>
</gene>
<dbReference type="SUPFAM" id="SSF57756">
    <property type="entry name" value="Retrovirus zinc finger-like domains"/>
    <property type="match status" value="1"/>
</dbReference>
<feature type="domain" description="CCHC-type" evidence="3">
    <location>
        <begin position="389"/>
        <end position="402"/>
    </location>
</feature>
<dbReference type="SUPFAM" id="SSF47353">
    <property type="entry name" value="Retrovirus capsid dimerization domain-like"/>
    <property type="match status" value="1"/>
</dbReference>
<evidence type="ECO:0000256" key="2">
    <source>
        <dbReference type="SAM" id="MobiDB-lite"/>
    </source>
</evidence>
<dbReference type="GO" id="GO:0003676">
    <property type="term" value="F:nucleic acid binding"/>
    <property type="evidence" value="ECO:0007669"/>
    <property type="project" value="InterPro"/>
</dbReference>
<feature type="region of interest" description="Disordered" evidence="2">
    <location>
        <begin position="156"/>
        <end position="189"/>
    </location>
</feature>
<dbReference type="GO" id="GO:0008270">
    <property type="term" value="F:zinc ion binding"/>
    <property type="evidence" value="ECO:0007669"/>
    <property type="project" value="UniProtKB-KW"/>
</dbReference>